<dbReference type="InterPro" id="IPR004843">
    <property type="entry name" value="Calcineurin-like_PHP"/>
</dbReference>
<sequence>MSLTHPLRRAGSVALLLSLGACQTPGAASGTGPGEETRVGEPRVLVGAGDIASCESDQDEATAAMLDGIEGTVMTLGDNAYPDGTAEDFQRCYAPSWGRHKQRTRPVPGNHEYHSARAGPYFEYFGEAAGEPGKGYYSYELGEWHVVALNTELPERARAEQERWLREDLEAHPARCTLAYMHRPLFSSGVGRDNAWVKPLWEALYEAGADVVVAGHDHFYERFAPQTPEGQADPERGLRQFVVGTGGMNAYAFSATLPNSEVREAGTFGLMKLTLEEGAYTWEFLPVGGGVRDQGRGTCH</sequence>
<dbReference type="GO" id="GO:0003993">
    <property type="term" value="F:acid phosphatase activity"/>
    <property type="evidence" value="ECO:0007669"/>
    <property type="project" value="InterPro"/>
</dbReference>
<proteinExistence type="predicted"/>
<evidence type="ECO:0000256" key="2">
    <source>
        <dbReference type="SAM" id="SignalP"/>
    </source>
</evidence>
<dbReference type="EMBL" id="CP011509">
    <property type="protein sequence ID" value="AKI98872.1"/>
    <property type="molecule type" value="Genomic_DNA"/>
</dbReference>
<dbReference type="KEGG" id="age:AA314_00499"/>
<name>A0AAC8TAQ7_9BACT</name>
<evidence type="ECO:0000259" key="3">
    <source>
        <dbReference type="Pfam" id="PF00149"/>
    </source>
</evidence>
<organism evidence="4 6">
    <name type="scientific">Archangium gephyra</name>
    <dbReference type="NCBI Taxonomy" id="48"/>
    <lineage>
        <taxon>Bacteria</taxon>
        <taxon>Pseudomonadati</taxon>
        <taxon>Myxococcota</taxon>
        <taxon>Myxococcia</taxon>
        <taxon>Myxococcales</taxon>
        <taxon>Cystobacterineae</taxon>
        <taxon>Archangiaceae</taxon>
        <taxon>Archangium</taxon>
    </lineage>
</organism>
<evidence type="ECO:0000313" key="6">
    <source>
        <dbReference type="Proteomes" id="UP000035579"/>
    </source>
</evidence>
<dbReference type="Proteomes" id="UP000256345">
    <property type="component" value="Unassembled WGS sequence"/>
</dbReference>
<dbReference type="Proteomes" id="UP000035579">
    <property type="component" value="Chromosome"/>
</dbReference>
<evidence type="ECO:0000313" key="7">
    <source>
        <dbReference type="Proteomes" id="UP000256345"/>
    </source>
</evidence>
<dbReference type="RefSeq" id="WP_053066018.1">
    <property type="nucleotide sequence ID" value="NZ_CP011509.1"/>
</dbReference>
<gene>
    <name evidence="4" type="ORF">AA314_00499</name>
    <name evidence="5" type="ORF">ATI61_106259</name>
</gene>
<dbReference type="Gene3D" id="3.60.21.10">
    <property type="match status" value="1"/>
</dbReference>
<accession>A0AAC8TAQ7</accession>
<feature type="signal peptide" evidence="2">
    <location>
        <begin position="1"/>
        <end position="27"/>
    </location>
</feature>
<feature type="chain" id="PRO_5042131777" evidence="2">
    <location>
        <begin position="28"/>
        <end position="300"/>
    </location>
</feature>
<feature type="domain" description="Calcineurin-like phosphoesterase" evidence="3">
    <location>
        <begin position="49"/>
        <end position="219"/>
    </location>
</feature>
<protein>
    <submittedName>
        <fullName evidence="4">Alkaline phosphatase</fullName>
    </submittedName>
    <submittedName>
        <fullName evidence="5">Calcineurin-like phosphoesterase family protein</fullName>
    </submittedName>
</protein>
<keyword evidence="7" id="KW-1185">Reference proteome</keyword>
<dbReference type="InterPro" id="IPR039331">
    <property type="entry name" value="PAPs-like"/>
</dbReference>
<dbReference type="AlphaFoldDB" id="A0AAC8TAQ7"/>
<dbReference type="PANTHER" id="PTHR22953">
    <property type="entry name" value="ACID PHOSPHATASE RELATED"/>
    <property type="match status" value="1"/>
</dbReference>
<dbReference type="SUPFAM" id="SSF56300">
    <property type="entry name" value="Metallo-dependent phosphatases"/>
    <property type="match status" value="1"/>
</dbReference>
<evidence type="ECO:0000313" key="4">
    <source>
        <dbReference type="EMBL" id="AKI98872.1"/>
    </source>
</evidence>
<dbReference type="PANTHER" id="PTHR22953:SF153">
    <property type="entry name" value="PURPLE ACID PHOSPHATASE"/>
    <property type="match status" value="1"/>
</dbReference>
<keyword evidence="1 2" id="KW-0732">Signal</keyword>
<evidence type="ECO:0000256" key="1">
    <source>
        <dbReference type="ARBA" id="ARBA00022729"/>
    </source>
</evidence>
<reference evidence="4 6" key="1">
    <citation type="submission" date="2015-05" db="EMBL/GenBank/DDBJ databases">
        <title>Genome assembly of Archangium gephyra DSM 2261.</title>
        <authorList>
            <person name="Sharma G."/>
            <person name="Subramanian S."/>
        </authorList>
    </citation>
    <scope>NUCLEOTIDE SEQUENCE [LARGE SCALE GENOMIC DNA]</scope>
    <source>
        <strain evidence="4 6">DSM 2261</strain>
    </source>
</reference>
<evidence type="ECO:0000313" key="5">
    <source>
        <dbReference type="EMBL" id="REG30789.1"/>
    </source>
</evidence>
<dbReference type="InterPro" id="IPR029052">
    <property type="entry name" value="Metallo-depent_PP-like"/>
</dbReference>
<reference evidence="5 7" key="2">
    <citation type="submission" date="2018-08" db="EMBL/GenBank/DDBJ databases">
        <title>Genomic Encyclopedia of Archaeal and Bacterial Type Strains, Phase II (KMG-II): from individual species to whole genera.</title>
        <authorList>
            <person name="Goeker M."/>
        </authorList>
    </citation>
    <scope>NUCLEOTIDE SEQUENCE [LARGE SCALE GENOMIC DNA]</scope>
    <source>
        <strain evidence="5 7">DSM 2261</strain>
    </source>
</reference>
<dbReference type="Pfam" id="PF00149">
    <property type="entry name" value="Metallophos"/>
    <property type="match status" value="1"/>
</dbReference>
<dbReference type="EMBL" id="QUMU01000006">
    <property type="protein sequence ID" value="REG30789.1"/>
    <property type="molecule type" value="Genomic_DNA"/>
</dbReference>